<reference evidence="8" key="2">
    <citation type="submission" date="2021-04" db="EMBL/GenBank/DDBJ databases">
        <authorList>
            <person name="Gilroy R."/>
        </authorList>
    </citation>
    <scope>NUCLEOTIDE SEQUENCE</scope>
    <source>
        <strain evidence="8">ChiGjej6B6-14162</strain>
    </source>
</reference>
<reference evidence="8" key="1">
    <citation type="journal article" date="2021" name="PeerJ">
        <title>Extensive microbial diversity within the chicken gut microbiome revealed by metagenomics and culture.</title>
        <authorList>
            <person name="Gilroy R."/>
            <person name="Ravi A."/>
            <person name="Getino M."/>
            <person name="Pursley I."/>
            <person name="Horton D.L."/>
            <person name="Alikhan N.F."/>
            <person name="Baker D."/>
            <person name="Gharbi K."/>
            <person name="Hall N."/>
            <person name="Watson M."/>
            <person name="Adriaenssens E.M."/>
            <person name="Foster-Nyarko E."/>
            <person name="Jarju S."/>
            <person name="Secka A."/>
            <person name="Antonio M."/>
            <person name="Oren A."/>
            <person name="Chaudhuri R.R."/>
            <person name="La Ragione R."/>
            <person name="Hildebrand F."/>
            <person name="Pallen M.J."/>
        </authorList>
    </citation>
    <scope>NUCLEOTIDE SEQUENCE</scope>
    <source>
        <strain evidence="8">ChiGjej6B6-14162</strain>
    </source>
</reference>
<dbReference type="InterPro" id="IPR006282">
    <property type="entry name" value="Thi_PPkinase"/>
</dbReference>
<evidence type="ECO:0000256" key="3">
    <source>
        <dbReference type="ARBA" id="ARBA00022777"/>
    </source>
</evidence>
<dbReference type="InterPro" id="IPR036759">
    <property type="entry name" value="TPK_catalytic_sf"/>
</dbReference>
<dbReference type="EMBL" id="DXEL01000009">
    <property type="protein sequence ID" value="HIX73601.1"/>
    <property type="molecule type" value="Genomic_DNA"/>
</dbReference>
<evidence type="ECO:0000313" key="9">
    <source>
        <dbReference type="Proteomes" id="UP000886740"/>
    </source>
</evidence>
<keyword evidence="3" id="KW-0418">Kinase</keyword>
<evidence type="ECO:0000256" key="5">
    <source>
        <dbReference type="NCBIfam" id="TIGR01378"/>
    </source>
</evidence>
<dbReference type="Pfam" id="PF04263">
    <property type="entry name" value="TPK_catalytic"/>
    <property type="match status" value="1"/>
</dbReference>
<dbReference type="PANTHER" id="PTHR41299:SF1">
    <property type="entry name" value="THIAMINE PYROPHOSPHOKINASE"/>
    <property type="match status" value="1"/>
</dbReference>
<evidence type="ECO:0000259" key="7">
    <source>
        <dbReference type="Pfam" id="PF21275"/>
    </source>
</evidence>
<keyword evidence="2" id="KW-0547">Nucleotide-binding</keyword>
<sequence>MKQDIRIDFSPEAVLIGNGDFPTHSLPLQLLNASPFTVCCDGAANHYLDSGRIPDRIVGDGDSLSEEYKRQYASILHLNPDQETNDQTKAIQYLTRKGIRSVAILGATGKREDHTLGNISLLIEYHRLGIEARIYTDYGVFIPASGTNRFQAQPGSQVSIFSFGTQGMRSEGLRYPLHDFTNWWQGTLNEVASSPFTIECEGDYLVFLKYPS</sequence>
<dbReference type="EC" id="2.7.6.2" evidence="5"/>
<dbReference type="InterPro" id="IPR053149">
    <property type="entry name" value="TPK"/>
</dbReference>
<evidence type="ECO:0000256" key="4">
    <source>
        <dbReference type="ARBA" id="ARBA00022840"/>
    </source>
</evidence>
<protein>
    <recommendedName>
        <fullName evidence="5">Thiamine diphosphokinase</fullName>
        <ecNumber evidence="5">2.7.6.2</ecNumber>
    </recommendedName>
</protein>
<organism evidence="8 9">
    <name type="scientific">Candidatus Parabacteroides intestinipullorum</name>
    <dbReference type="NCBI Taxonomy" id="2838723"/>
    <lineage>
        <taxon>Bacteria</taxon>
        <taxon>Pseudomonadati</taxon>
        <taxon>Bacteroidota</taxon>
        <taxon>Bacteroidia</taxon>
        <taxon>Bacteroidales</taxon>
        <taxon>Tannerellaceae</taxon>
        <taxon>Parabacteroides</taxon>
    </lineage>
</organism>
<dbReference type="GO" id="GO:0005524">
    <property type="term" value="F:ATP binding"/>
    <property type="evidence" value="ECO:0007669"/>
    <property type="project" value="UniProtKB-KW"/>
</dbReference>
<keyword evidence="1 8" id="KW-0808">Transferase</keyword>
<dbReference type="Pfam" id="PF21275">
    <property type="entry name" value="Thi_PPkinase_C"/>
    <property type="match status" value="1"/>
</dbReference>
<accession>A0A9D2BEU2</accession>
<feature type="domain" description="Thiamin pyrophosphokinase-like substrate-binding" evidence="7">
    <location>
        <begin position="139"/>
        <end position="207"/>
    </location>
</feature>
<dbReference type="SUPFAM" id="SSF63999">
    <property type="entry name" value="Thiamin pyrophosphokinase, catalytic domain"/>
    <property type="match status" value="1"/>
</dbReference>
<dbReference type="GO" id="GO:0009229">
    <property type="term" value="P:thiamine diphosphate biosynthetic process"/>
    <property type="evidence" value="ECO:0007669"/>
    <property type="project" value="InterPro"/>
</dbReference>
<evidence type="ECO:0000256" key="1">
    <source>
        <dbReference type="ARBA" id="ARBA00022679"/>
    </source>
</evidence>
<dbReference type="NCBIfam" id="TIGR01378">
    <property type="entry name" value="thi_PPkinase"/>
    <property type="match status" value="1"/>
</dbReference>
<dbReference type="GO" id="GO:0006772">
    <property type="term" value="P:thiamine metabolic process"/>
    <property type="evidence" value="ECO:0007669"/>
    <property type="project" value="UniProtKB-UniRule"/>
</dbReference>
<proteinExistence type="predicted"/>
<feature type="domain" description="Thiamin pyrophosphokinase catalytic" evidence="6">
    <location>
        <begin position="29"/>
        <end position="131"/>
    </location>
</feature>
<gene>
    <name evidence="8" type="ORF">H9977_00890</name>
</gene>
<dbReference type="GO" id="GO:0016301">
    <property type="term" value="F:kinase activity"/>
    <property type="evidence" value="ECO:0007669"/>
    <property type="project" value="UniProtKB-KW"/>
</dbReference>
<evidence type="ECO:0000259" key="6">
    <source>
        <dbReference type="Pfam" id="PF04263"/>
    </source>
</evidence>
<dbReference type="Gene3D" id="3.40.50.10240">
    <property type="entry name" value="Thiamin pyrophosphokinase, catalytic domain"/>
    <property type="match status" value="1"/>
</dbReference>
<evidence type="ECO:0000256" key="2">
    <source>
        <dbReference type="ARBA" id="ARBA00022741"/>
    </source>
</evidence>
<dbReference type="CDD" id="cd07995">
    <property type="entry name" value="TPK"/>
    <property type="match status" value="1"/>
</dbReference>
<dbReference type="AlphaFoldDB" id="A0A9D2BEU2"/>
<name>A0A9D2BEU2_9BACT</name>
<evidence type="ECO:0000313" key="8">
    <source>
        <dbReference type="EMBL" id="HIX73601.1"/>
    </source>
</evidence>
<dbReference type="InterPro" id="IPR007371">
    <property type="entry name" value="TPK_catalytic"/>
</dbReference>
<keyword evidence="4" id="KW-0067">ATP-binding</keyword>
<dbReference type="Proteomes" id="UP000886740">
    <property type="component" value="Unassembled WGS sequence"/>
</dbReference>
<dbReference type="InterPro" id="IPR049442">
    <property type="entry name" value="Thi_PPkinase-like_C"/>
</dbReference>
<comment type="caution">
    <text evidence="8">The sequence shown here is derived from an EMBL/GenBank/DDBJ whole genome shotgun (WGS) entry which is preliminary data.</text>
</comment>
<dbReference type="GO" id="GO:0004788">
    <property type="term" value="F:thiamine diphosphokinase activity"/>
    <property type="evidence" value="ECO:0007669"/>
    <property type="project" value="UniProtKB-UniRule"/>
</dbReference>
<dbReference type="PANTHER" id="PTHR41299">
    <property type="entry name" value="THIAMINE PYROPHOSPHOKINASE"/>
    <property type="match status" value="1"/>
</dbReference>